<dbReference type="KEGG" id="bhc:JFL75_07860"/>
<comment type="similarity">
    <text evidence="3 7">Belongs to the metallo-dependent hydrolases superfamily. Uronate isomerase family.</text>
</comment>
<dbReference type="PANTHER" id="PTHR30068">
    <property type="entry name" value="URONATE ISOMERASE"/>
    <property type="match status" value="1"/>
</dbReference>
<dbReference type="NCBIfam" id="NF002794">
    <property type="entry name" value="PRK02925.1"/>
    <property type="match status" value="1"/>
</dbReference>
<dbReference type="UniPathway" id="UPA00246"/>
<evidence type="ECO:0000313" key="8">
    <source>
        <dbReference type="EMBL" id="QQO10820.1"/>
    </source>
</evidence>
<dbReference type="GO" id="GO:0019698">
    <property type="term" value="P:D-galacturonate catabolic process"/>
    <property type="evidence" value="ECO:0007669"/>
    <property type="project" value="TreeGrafter"/>
</dbReference>
<reference evidence="8" key="1">
    <citation type="submission" date="2021-01" db="EMBL/GenBank/DDBJ databases">
        <title>Description of Breznakiella homolactica.</title>
        <authorList>
            <person name="Song Y."/>
            <person name="Brune A."/>
        </authorList>
    </citation>
    <scope>NUCLEOTIDE SEQUENCE</scope>
    <source>
        <strain evidence="8">RmG30</strain>
    </source>
</reference>
<evidence type="ECO:0000256" key="2">
    <source>
        <dbReference type="ARBA" id="ARBA00004892"/>
    </source>
</evidence>
<dbReference type="GO" id="GO:0042840">
    <property type="term" value="P:D-glucuronate catabolic process"/>
    <property type="evidence" value="ECO:0007669"/>
    <property type="project" value="TreeGrafter"/>
</dbReference>
<organism evidence="8 9">
    <name type="scientific">Breznakiella homolactica</name>
    <dbReference type="NCBI Taxonomy" id="2798577"/>
    <lineage>
        <taxon>Bacteria</taxon>
        <taxon>Pseudomonadati</taxon>
        <taxon>Spirochaetota</taxon>
        <taxon>Spirochaetia</taxon>
        <taxon>Spirochaetales</taxon>
        <taxon>Breznakiellaceae</taxon>
        <taxon>Breznakiella</taxon>
    </lineage>
</organism>
<protein>
    <recommendedName>
        <fullName evidence="5 7">Uronate isomerase</fullName>
        <ecNumber evidence="4 7">5.3.1.12</ecNumber>
    </recommendedName>
    <alternativeName>
        <fullName evidence="7">Glucuronate isomerase</fullName>
    </alternativeName>
    <alternativeName>
        <fullName evidence="7">Uronic isomerase</fullName>
    </alternativeName>
</protein>
<comment type="pathway">
    <text evidence="2 7">Carbohydrate metabolism; pentose and glucuronate interconversion.</text>
</comment>
<dbReference type="Proteomes" id="UP000595917">
    <property type="component" value="Chromosome"/>
</dbReference>
<dbReference type="Pfam" id="PF02614">
    <property type="entry name" value="UxaC"/>
    <property type="match status" value="1"/>
</dbReference>
<dbReference type="RefSeq" id="WP_215628125.1">
    <property type="nucleotide sequence ID" value="NZ_CP067089.2"/>
</dbReference>
<gene>
    <name evidence="7 8" type="primary">uxaC</name>
    <name evidence="8" type="ORF">JFL75_07860</name>
</gene>
<dbReference type="SUPFAM" id="SSF51556">
    <property type="entry name" value="Metallo-dependent hydrolases"/>
    <property type="match status" value="1"/>
</dbReference>
<dbReference type="InterPro" id="IPR032466">
    <property type="entry name" value="Metal_Hydrolase"/>
</dbReference>
<evidence type="ECO:0000256" key="5">
    <source>
        <dbReference type="ARBA" id="ARBA00020555"/>
    </source>
</evidence>
<accession>A0A7T8BC61</accession>
<dbReference type="PANTHER" id="PTHR30068:SF4">
    <property type="entry name" value="URONATE ISOMERASE"/>
    <property type="match status" value="1"/>
</dbReference>
<keyword evidence="6 7" id="KW-0413">Isomerase</keyword>
<dbReference type="Gene3D" id="1.10.2020.10">
    <property type="entry name" value="uronate isomerase, domain 2, chain A"/>
    <property type="match status" value="1"/>
</dbReference>
<evidence type="ECO:0000256" key="4">
    <source>
        <dbReference type="ARBA" id="ARBA00012546"/>
    </source>
</evidence>
<dbReference type="Gene3D" id="3.20.20.140">
    <property type="entry name" value="Metal-dependent hydrolases"/>
    <property type="match status" value="1"/>
</dbReference>
<comment type="catalytic activity">
    <reaction evidence="7">
        <text>aldehydo-D-galacturonate = keto-D-tagaturonate</text>
        <dbReference type="Rhea" id="RHEA:27702"/>
        <dbReference type="ChEBI" id="CHEBI:12952"/>
        <dbReference type="ChEBI" id="CHEBI:17886"/>
    </reaction>
</comment>
<name>A0A7T8BC61_9SPIR</name>
<evidence type="ECO:0000256" key="7">
    <source>
        <dbReference type="HAMAP-Rule" id="MF_00675"/>
    </source>
</evidence>
<dbReference type="HAMAP" id="MF_00675">
    <property type="entry name" value="UxaC"/>
    <property type="match status" value="1"/>
</dbReference>
<keyword evidence="9" id="KW-1185">Reference proteome</keyword>
<dbReference type="InterPro" id="IPR003766">
    <property type="entry name" value="Uronate_isomerase"/>
</dbReference>
<dbReference type="EC" id="5.3.1.12" evidence="4 7"/>
<evidence type="ECO:0000313" key="9">
    <source>
        <dbReference type="Proteomes" id="UP000595917"/>
    </source>
</evidence>
<evidence type="ECO:0000256" key="1">
    <source>
        <dbReference type="ARBA" id="ARBA00001165"/>
    </source>
</evidence>
<dbReference type="EMBL" id="CP067089">
    <property type="protein sequence ID" value="QQO10820.1"/>
    <property type="molecule type" value="Genomic_DNA"/>
</dbReference>
<dbReference type="GO" id="GO:0008880">
    <property type="term" value="F:glucuronate isomerase activity"/>
    <property type="evidence" value="ECO:0007669"/>
    <property type="project" value="UniProtKB-UniRule"/>
</dbReference>
<sequence length="469" mass="53435">MKPFMDEDFILGTSCARELFHGTAKHEPIYDFHCHLIPSQIAENKKFSNITEIWLGGDHYKWRMMRTMGIDETYITGNADPYEKFLAWTRTVENLIGNPLYHWTHLELQRYFDIHEPLTIQSARDIWDRANKKLQSGELSVKGIFEKFNVYAVGTTDDPADTLEYHRAIAAGTAPIGTIGTRVIPSFRPDKALNIDLPSFKEYTGQLSAASGITINSFDSVKQAIENRLMYFIEHGCRASDHALEYPPFQAVSDTEVDTIVKKALKGEAISPKESDAYKTSMMVFLAGLYTKHDIVMQLHMASIRNNNARMFKILGPDTGYDASHDHQMSRGLSLLLNEMDVRNNLPKTILYTLNPKDYYPMATLMGCFQGQGVSGKIQLGSAWWFCDHRDGMEEQMRILGNVGMLSAFVGMLTDSRSFLSYPRHEYFRRILCNMIGGWVENGEFPNDMEKLSGIVRNISFGNAREYFK</sequence>
<proteinExistence type="inferred from homology"/>
<evidence type="ECO:0000256" key="3">
    <source>
        <dbReference type="ARBA" id="ARBA00008397"/>
    </source>
</evidence>
<dbReference type="AlphaFoldDB" id="A0A7T8BC61"/>
<evidence type="ECO:0000256" key="6">
    <source>
        <dbReference type="ARBA" id="ARBA00023235"/>
    </source>
</evidence>
<comment type="catalytic activity">
    <reaction evidence="1 7">
        <text>D-glucuronate = D-fructuronate</text>
        <dbReference type="Rhea" id="RHEA:13049"/>
        <dbReference type="ChEBI" id="CHEBI:58720"/>
        <dbReference type="ChEBI" id="CHEBI:59863"/>
        <dbReference type="EC" id="5.3.1.12"/>
    </reaction>
</comment>